<dbReference type="GO" id="GO:0006401">
    <property type="term" value="P:RNA catabolic process"/>
    <property type="evidence" value="ECO:0007669"/>
    <property type="project" value="UniProtKB-UniRule"/>
</dbReference>
<protein>
    <recommendedName>
        <fullName evidence="2">Exosome complex component Csl4</fullName>
    </recommendedName>
</protein>
<dbReference type="Proteomes" id="UP000510821">
    <property type="component" value="Chromosome"/>
</dbReference>
<keyword evidence="2" id="KW-0479">Metal-binding</keyword>
<comment type="similarity">
    <text evidence="2">Belongs to the CSL4 family.</text>
</comment>
<dbReference type="HAMAP" id="MF_00975">
    <property type="entry name" value="Exosome_Csl4"/>
    <property type="match status" value="1"/>
</dbReference>
<dbReference type="SMART" id="SM00316">
    <property type="entry name" value="S1"/>
    <property type="match status" value="1"/>
</dbReference>
<dbReference type="Gene3D" id="2.40.50.140">
    <property type="entry name" value="Nucleic acid-binding proteins"/>
    <property type="match status" value="1"/>
</dbReference>
<dbReference type="EMBL" id="CP058998">
    <property type="protein sequence ID" value="QLJ53094.1"/>
    <property type="molecule type" value="Genomic_DNA"/>
</dbReference>
<keyword evidence="2" id="KW-0862">Zinc</keyword>
<dbReference type="PANTHER" id="PTHR12686">
    <property type="entry name" value="3'-5' EXORIBONUCLEASE CSL4-RELATED"/>
    <property type="match status" value="1"/>
</dbReference>
<comment type="function">
    <text evidence="2">Non-catalytic component of the exosome, which is a complex involved in RNA degradation. Increases the RNA binding and the efficiency of RNA degradation. Helpful for the interaction of the exosome with A-poor RNAs.</text>
</comment>
<comment type="subunit">
    <text evidence="2">Component of the archaeal exosome complex. Forms a trimer of Rrp4 and/or Csl4 subunits. The trimer associates with an hexameric ring-like arrangement composed of 3 Rrp41-Rrp42 heterodimers. Interacts with DnaG.</text>
</comment>
<keyword evidence="2" id="KW-0963">Cytoplasm</keyword>
<dbReference type="AlphaFoldDB" id="A0A7D5XIE2"/>
<name>A0A7D5XIE2_FERL1</name>
<comment type="subcellular location">
    <subcellularLocation>
        <location evidence="2">Cytoplasm</location>
    </subcellularLocation>
</comment>
<dbReference type="GO" id="GO:0000178">
    <property type="term" value="C:exosome (RNase complex)"/>
    <property type="evidence" value="ECO:0007669"/>
    <property type="project" value="UniProtKB-KW"/>
</dbReference>
<evidence type="ECO:0000313" key="4">
    <source>
        <dbReference type="EMBL" id="QLJ53094.1"/>
    </source>
</evidence>
<feature type="binding site" evidence="2">
    <location>
        <position position="169"/>
    </location>
    <ligand>
        <name>Zn(2+)</name>
        <dbReference type="ChEBI" id="CHEBI:29105"/>
    </ligand>
</feature>
<organism evidence="4 5">
    <name type="scientific">Fermentimicrarchaeum limneticum</name>
    <dbReference type="NCBI Taxonomy" id="2795018"/>
    <lineage>
        <taxon>Archaea</taxon>
        <taxon>Candidatus Micrarchaeota</taxon>
        <taxon>Candidatus Fermentimicrarchaeales</taxon>
        <taxon>Candidatus Fermentimicrarchaeaceae</taxon>
        <taxon>Candidatus Fermentimicrarchaeum</taxon>
    </lineage>
</organism>
<feature type="binding site" evidence="2">
    <location>
        <position position="150"/>
    </location>
    <ligand>
        <name>Zn(2+)</name>
        <dbReference type="ChEBI" id="CHEBI:29105"/>
    </ligand>
</feature>
<dbReference type="Gene3D" id="2.40.50.100">
    <property type="match status" value="1"/>
</dbReference>
<reference evidence="5" key="1">
    <citation type="submission" date="2020-07" db="EMBL/GenBank/DDBJ databases">
        <title>Metabolic diversity and evolutionary history of the archaeal phylum ###Micrarchaeota### uncovered from a freshwater lake metagenome.</title>
        <authorList>
            <person name="Kadnikov V.V."/>
            <person name="Savvichev A.S."/>
            <person name="Mardanov A.V."/>
            <person name="Beletsky A.V."/>
            <person name="Chupakov A.V."/>
            <person name="Kokryatskaya N.M."/>
            <person name="Pimenov N.V."/>
            <person name="Ravin N.V."/>
        </authorList>
    </citation>
    <scope>NUCLEOTIDE SEQUENCE [LARGE SCALE GENOMIC DNA]</scope>
</reference>
<dbReference type="InterPro" id="IPR025721">
    <property type="entry name" value="Exosome_cplx_N_dom"/>
</dbReference>
<evidence type="ECO:0000259" key="3">
    <source>
        <dbReference type="PROSITE" id="PS50126"/>
    </source>
</evidence>
<dbReference type="InterPro" id="IPR039771">
    <property type="entry name" value="Csl4"/>
</dbReference>
<dbReference type="SUPFAM" id="SSF50249">
    <property type="entry name" value="Nucleic acid-binding proteins"/>
    <property type="match status" value="1"/>
</dbReference>
<dbReference type="InterPro" id="IPR003029">
    <property type="entry name" value="S1_domain"/>
</dbReference>
<dbReference type="Pfam" id="PF14382">
    <property type="entry name" value="ECR1_N"/>
    <property type="match status" value="1"/>
</dbReference>
<evidence type="ECO:0000256" key="2">
    <source>
        <dbReference type="HAMAP-Rule" id="MF_00975"/>
    </source>
</evidence>
<accession>A0A7D5XIE2</accession>
<dbReference type="GO" id="GO:0006396">
    <property type="term" value="P:RNA processing"/>
    <property type="evidence" value="ECO:0007669"/>
    <property type="project" value="InterPro"/>
</dbReference>
<dbReference type="Gene3D" id="2.20.70.10">
    <property type="match status" value="1"/>
</dbReference>
<evidence type="ECO:0000256" key="1">
    <source>
        <dbReference type="ARBA" id="ARBA00022835"/>
    </source>
</evidence>
<dbReference type="GO" id="GO:0005737">
    <property type="term" value="C:cytoplasm"/>
    <property type="evidence" value="ECO:0007669"/>
    <property type="project" value="UniProtKB-SubCell"/>
</dbReference>
<dbReference type="PANTHER" id="PTHR12686:SF8">
    <property type="entry name" value="EXOSOME COMPLEX COMPONENT CSL4"/>
    <property type="match status" value="1"/>
</dbReference>
<dbReference type="GO" id="GO:0003676">
    <property type="term" value="F:nucleic acid binding"/>
    <property type="evidence" value="ECO:0007669"/>
    <property type="project" value="InterPro"/>
</dbReference>
<feature type="binding site" evidence="2">
    <location>
        <position position="166"/>
    </location>
    <ligand>
        <name>Zn(2+)</name>
        <dbReference type="ChEBI" id="CHEBI:29105"/>
    </ligand>
</feature>
<proteinExistence type="inferred from homology"/>
<dbReference type="InterPro" id="IPR030850">
    <property type="entry name" value="Exosome_Csl4_arc"/>
</dbReference>
<dbReference type="PROSITE" id="PS50126">
    <property type="entry name" value="S1"/>
    <property type="match status" value="1"/>
</dbReference>
<feature type="binding site" evidence="2">
    <location>
        <position position="153"/>
    </location>
    <ligand>
        <name>Zn(2+)</name>
        <dbReference type="ChEBI" id="CHEBI:29105"/>
    </ligand>
</feature>
<dbReference type="GO" id="GO:0008270">
    <property type="term" value="F:zinc ion binding"/>
    <property type="evidence" value="ECO:0007669"/>
    <property type="project" value="UniProtKB-UniRule"/>
</dbReference>
<dbReference type="KEGG" id="flt:Sv326_0919"/>
<feature type="domain" description="S1 motif" evidence="3">
    <location>
        <begin position="61"/>
        <end position="139"/>
    </location>
</feature>
<evidence type="ECO:0000313" key="5">
    <source>
        <dbReference type="Proteomes" id="UP000510821"/>
    </source>
</evidence>
<dbReference type="NCBIfam" id="NF034126">
    <property type="entry name" value="PRK09521.1"/>
    <property type="match status" value="1"/>
</dbReference>
<gene>
    <name evidence="2" type="primary">csl4</name>
    <name evidence="4" type="ORF">Sv326_0919</name>
</gene>
<dbReference type="InterPro" id="IPR012340">
    <property type="entry name" value="NA-bd_OB-fold"/>
</dbReference>
<dbReference type="SUPFAM" id="SSF110324">
    <property type="entry name" value="Ribosomal L27 protein-like"/>
    <property type="match status" value="1"/>
</dbReference>
<sequence>MGEFSTPGKLIGTEEEFVGGEGVFNDCGRLHALYAGEVLVDKQKAVSVKPFPAVPKMVAPGMVVYGRVEDIFEPIALVKLALVESKGARQAQGDYFSVLHVSNVRRGYVRNLRDEVKVGDVIKALVTEIRRGEVYLDIKNPDLGVVKAYCSRCRDPLYLKDRILVCGSCGSTERRKLSDEYSAVER</sequence>
<keyword evidence="1 2" id="KW-0271">Exosome</keyword>